<organism evidence="3 4">
    <name type="scientific">Ciona intestinalis</name>
    <name type="common">Transparent sea squirt</name>
    <name type="synonym">Ascidia intestinalis</name>
    <dbReference type="NCBI Taxonomy" id="7719"/>
    <lineage>
        <taxon>Eukaryota</taxon>
        <taxon>Metazoa</taxon>
        <taxon>Chordata</taxon>
        <taxon>Tunicata</taxon>
        <taxon>Ascidiacea</taxon>
        <taxon>Phlebobranchia</taxon>
        <taxon>Cionidae</taxon>
        <taxon>Ciona</taxon>
    </lineage>
</organism>
<accession>F6WPB7</accession>
<dbReference type="Pfam" id="PF18110">
    <property type="entry name" value="BRCC36_C"/>
    <property type="match status" value="1"/>
</dbReference>
<name>F6WPB7_CIOIN</name>
<feature type="coiled-coil region" evidence="1">
    <location>
        <begin position="69"/>
        <end position="103"/>
    </location>
</feature>
<evidence type="ECO:0000313" key="3">
    <source>
        <dbReference type="Ensembl" id="ENSCINP00000009483.3"/>
    </source>
</evidence>
<dbReference type="InParanoid" id="F6WPB7"/>
<proteinExistence type="predicted"/>
<reference evidence="3" key="3">
    <citation type="submission" date="2025-08" db="UniProtKB">
        <authorList>
            <consortium name="Ensembl"/>
        </authorList>
    </citation>
    <scope>IDENTIFICATION</scope>
</reference>
<dbReference type="InterPro" id="IPR040749">
    <property type="entry name" value="BRCC36_C"/>
</dbReference>
<dbReference type="EMBL" id="EAAA01000187">
    <property type="status" value="NOT_ANNOTATED_CDS"/>
    <property type="molecule type" value="Genomic_DNA"/>
</dbReference>
<dbReference type="STRING" id="7719.ENSCINP00000009483"/>
<reference evidence="4" key="1">
    <citation type="journal article" date="2002" name="Science">
        <title>The draft genome of Ciona intestinalis: insights into chordate and vertebrate origins.</title>
        <authorList>
            <person name="Dehal P."/>
            <person name="Satou Y."/>
            <person name="Campbell R.K."/>
            <person name="Chapman J."/>
            <person name="Degnan B."/>
            <person name="De Tomaso A."/>
            <person name="Davidson B."/>
            <person name="Di Gregorio A."/>
            <person name="Gelpke M."/>
            <person name="Goodstein D.M."/>
            <person name="Harafuji N."/>
            <person name="Hastings K.E."/>
            <person name="Ho I."/>
            <person name="Hotta K."/>
            <person name="Huang W."/>
            <person name="Kawashima T."/>
            <person name="Lemaire P."/>
            <person name="Martinez D."/>
            <person name="Meinertzhagen I.A."/>
            <person name="Necula S."/>
            <person name="Nonaka M."/>
            <person name="Putnam N."/>
            <person name="Rash S."/>
            <person name="Saiga H."/>
            <person name="Satake M."/>
            <person name="Terry A."/>
            <person name="Yamada L."/>
            <person name="Wang H.G."/>
            <person name="Awazu S."/>
            <person name="Azumi K."/>
            <person name="Boore J."/>
            <person name="Branno M."/>
            <person name="Chin-Bow S."/>
            <person name="DeSantis R."/>
            <person name="Doyle S."/>
            <person name="Francino P."/>
            <person name="Keys D.N."/>
            <person name="Haga S."/>
            <person name="Hayashi H."/>
            <person name="Hino K."/>
            <person name="Imai K.S."/>
            <person name="Inaba K."/>
            <person name="Kano S."/>
            <person name="Kobayashi K."/>
            <person name="Kobayashi M."/>
            <person name="Lee B.I."/>
            <person name="Makabe K.W."/>
            <person name="Manohar C."/>
            <person name="Matassi G."/>
            <person name="Medina M."/>
            <person name="Mochizuki Y."/>
            <person name="Mount S."/>
            <person name="Morishita T."/>
            <person name="Miura S."/>
            <person name="Nakayama A."/>
            <person name="Nishizaka S."/>
            <person name="Nomoto H."/>
            <person name="Ohta F."/>
            <person name="Oishi K."/>
            <person name="Rigoutsos I."/>
            <person name="Sano M."/>
            <person name="Sasaki A."/>
            <person name="Sasakura Y."/>
            <person name="Shoguchi E."/>
            <person name="Shin-i T."/>
            <person name="Spagnuolo A."/>
            <person name="Stainier D."/>
            <person name="Suzuki M.M."/>
            <person name="Tassy O."/>
            <person name="Takatori N."/>
            <person name="Tokuoka M."/>
            <person name="Yagi K."/>
            <person name="Yoshizaki F."/>
            <person name="Wada S."/>
            <person name="Zhang C."/>
            <person name="Hyatt P.D."/>
            <person name="Larimer F."/>
            <person name="Detter C."/>
            <person name="Doggett N."/>
            <person name="Glavina T."/>
            <person name="Hawkins T."/>
            <person name="Richardson P."/>
            <person name="Lucas S."/>
            <person name="Kohara Y."/>
            <person name="Levine M."/>
            <person name="Satoh N."/>
            <person name="Rokhsar D.S."/>
        </authorList>
    </citation>
    <scope>NUCLEOTIDE SEQUENCE [LARGE SCALE GENOMIC DNA]</scope>
</reference>
<reference evidence="3" key="2">
    <citation type="journal article" date="2008" name="Genome Biol.">
        <title>Improved genome assembly and evidence-based global gene model set for the chordate Ciona intestinalis: new insight into intron and operon populations.</title>
        <authorList>
            <person name="Satou Y."/>
            <person name="Mineta K."/>
            <person name="Ogasawara M."/>
            <person name="Sasakura Y."/>
            <person name="Shoguchi E."/>
            <person name="Ueno K."/>
            <person name="Yamada L."/>
            <person name="Matsumoto J."/>
            <person name="Wasserscheid J."/>
            <person name="Dewar K."/>
            <person name="Wiley G.B."/>
            <person name="Macmil S.L."/>
            <person name="Roe B.A."/>
            <person name="Zeller R.W."/>
            <person name="Hastings K.E."/>
            <person name="Lemaire P."/>
            <person name="Lindquist E."/>
            <person name="Endo T."/>
            <person name="Hotta K."/>
            <person name="Inaba K."/>
        </authorList>
    </citation>
    <scope>NUCLEOTIDE SEQUENCE [LARGE SCALE GENOMIC DNA]</scope>
    <source>
        <strain evidence="3">wild type</strain>
    </source>
</reference>
<dbReference type="AlphaFoldDB" id="F6WPB7"/>
<evidence type="ECO:0000313" key="4">
    <source>
        <dbReference type="Proteomes" id="UP000008144"/>
    </source>
</evidence>
<protein>
    <recommendedName>
        <fullName evidence="2">BRCC36 C-terminal helical domain-containing protein</fullName>
    </recommendedName>
</protein>
<dbReference type="HOGENOM" id="CLU_2195970_0_0_1"/>
<dbReference type="Ensembl" id="ENSCINT00000009483.3">
    <property type="protein sequence ID" value="ENSCINP00000009483.3"/>
    <property type="gene ID" value="ENSCING00000004596.3"/>
</dbReference>
<feature type="domain" description="BRCC36 C-terminal helical" evidence="2">
    <location>
        <begin position="13"/>
        <end position="93"/>
    </location>
</feature>
<sequence>MQIERGNTVSQFNFQTLTNLPKILIQEESEMYDKACGSCGDGVMTQIHNASVHAQSLCNITETITSPLLHVLEATNKKHEMELERIKLENEELKQQIAALSTELEIEV</sequence>
<evidence type="ECO:0000256" key="1">
    <source>
        <dbReference type="SAM" id="Coils"/>
    </source>
</evidence>
<evidence type="ECO:0000259" key="2">
    <source>
        <dbReference type="Pfam" id="PF18110"/>
    </source>
</evidence>
<dbReference type="Proteomes" id="UP000008144">
    <property type="component" value="Chromosome 1"/>
</dbReference>
<keyword evidence="4" id="KW-1185">Reference proteome</keyword>
<reference evidence="3" key="4">
    <citation type="submission" date="2025-09" db="UniProtKB">
        <authorList>
            <consortium name="Ensembl"/>
        </authorList>
    </citation>
    <scope>IDENTIFICATION</scope>
</reference>
<keyword evidence="1" id="KW-0175">Coiled coil</keyword>